<organism evidence="2 3">
    <name type="scientific">Pseudoroseomonas ludipueritiae</name>
    <dbReference type="NCBI Taxonomy" id="198093"/>
    <lineage>
        <taxon>Bacteria</taxon>
        <taxon>Pseudomonadati</taxon>
        <taxon>Pseudomonadota</taxon>
        <taxon>Alphaproteobacteria</taxon>
        <taxon>Acetobacterales</taxon>
        <taxon>Acetobacteraceae</taxon>
        <taxon>Pseudoroseomonas</taxon>
    </lineage>
</organism>
<name>A0ABR7R1V0_9PROT</name>
<sequence>MNPDLPPMPSLEKMQDILLPPPVPLWPATPAWAFLGLLLLGLLLAFLWRMWRRWRRDAWRRAARHAVEEASARGDWAALPALIKRAALAAHPRSEVAALSGEAWAAWLNRSAPRARLRPEEARALAMIAYRPAAAELALAAARRWLEFHDRAG</sequence>
<proteinExistence type="predicted"/>
<dbReference type="InterPro" id="IPR025489">
    <property type="entry name" value="DUF4381"/>
</dbReference>
<feature type="transmembrane region" description="Helical" evidence="1">
    <location>
        <begin position="31"/>
        <end position="51"/>
    </location>
</feature>
<reference evidence="2 3" key="1">
    <citation type="journal article" date="2009" name="Int. J. Syst. Evol. Microbiol.">
        <title>Transfer of Teichococcus ludipueritiae and Muricoccus roseus to the genus Roseomonas, as Roseomonas ludipueritiae comb. nov. and Roseomonas rosea comb. nov., respectively, and emended description of the genus Roseomonas.</title>
        <authorList>
            <person name="Sanchez-Porro C."/>
            <person name="Gallego V."/>
            <person name="Busse H.J."/>
            <person name="Kampfer P."/>
            <person name="Ventosa A."/>
        </authorList>
    </citation>
    <scope>NUCLEOTIDE SEQUENCE [LARGE SCALE GENOMIC DNA]</scope>
    <source>
        <strain evidence="2 3">DSM 14915</strain>
    </source>
</reference>
<dbReference type="EMBL" id="JACTUZ010000003">
    <property type="protein sequence ID" value="MBC9175679.1"/>
    <property type="molecule type" value="Genomic_DNA"/>
</dbReference>
<dbReference type="Proteomes" id="UP000603940">
    <property type="component" value="Unassembled WGS sequence"/>
</dbReference>
<accession>A0ABR7R1V0</accession>
<comment type="caution">
    <text evidence="2">The sequence shown here is derived from an EMBL/GenBank/DDBJ whole genome shotgun (WGS) entry which is preliminary data.</text>
</comment>
<evidence type="ECO:0000313" key="2">
    <source>
        <dbReference type="EMBL" id="MBC9175679.1"/>
    </source>
</evidence>
<evidence type="ECO:0000313" key="3">
    <source>
        <dbReference type="Proteomes" id="UP000603940"/>
    </source>
</evidence>
<protein>
    <submittedName>
        <fullName evidence="2">DUF4381 domain-containing protein</fullName>
    </submittedName>
</protein>
<keyword evidence="1" id="KW-0472">Membrane</keyword>
<keyword evidence="1" id="KW-0812">Transmembrane</keyword>
<keyword evidence="1" id="KW-1133">Transmembrane helix</keyword>
<keyword evidence="3" id="KW-1185">Reference proteome</keyword>
<gene>
    <name evidence="2" type="ORF">IBL25_01800</name>
</gene>
<dbReference type="Pfam" id="PF14316">
    <property type="entry name" value="DUF4381"/>
    <property type="match status" value="1"/>
</dbReference>
<evidence type="ECO:0000256" key="1">
    <source>
        <dbReference type="SAM" id="Phobius"/>
    </source>
</evidence>
<dbReference type="RefSeq" id="WP_187776848.1">
    <property type="nucleotide sequence ID" value="NZ_JACTUZ010000003.1"/>
</dbReference>